<protein>
    <submittedName>
        <fullName evidence="1">Uncharacterized protein</fullName>
    </submittedName>
</protein>
<name>A0A6A4SB99_SCOMX</name>
<proteinExistence type="predicted"/>
<gene>
    <name evidence="1" type="ORF">F2P81_018085</name>
</gene>
<evidence type="ECO:0000313" key="2">
    <source>
        <dbReference type="Proteomes" id="UP000438429"/>
    </source>
</evidence>
<organism evidence="1 2">
    <name type="scientific">Scophthalmus maximus</name>
    <name type="common">Turbot</name>
    <name type="synonym">Psetta maxima</name>
    <dbReference type="NCBI Taxonomy" id="52904"/>
    <lineage>
        <taxon>Eukaryota</taxon>
        <taxon>Metazoa</taxon>
        <taxon>Chordata</taxon>
        <taxon>Craniata</taxon>
        <taxon>Vertebrata</taxon>
        <taxon>Euteleostomi</taxon>
        <taxon>Actinopterygii</taxon>
        <taxon>Neopterygii</taxon>
        <taxon>Teleostei</taxon>
        <taxon>Neoteleostei</taxon>
        <taxon>Acanthomorphata</taxon>
        <taxon>Carangaria</taxon>
        <taxon>Pleuronectiformes</taxon>
        <taxon>Pleuronectoidei</taxon>
        <taxon>Scophthalmidae</taxon>
        <taxon>Scophthalmus</taxon>
    </lineage>
</organism>
<sequence>MHRNINKIETVADISDEDISANQSQLYKSSDSSSVMRRNYVNLTDTTSVVIVFSLRVNRHSDRRYQTSYEETVQSSETLGGETVQRHLRGFPVLIRFMSLRAAVRRLHEVRTTWDSSYRAKWTFG</sequence>
<dbReference type="EMBL" id="VEVO01000016">
    <property type="protein sequence ID" value="KAF0028980.1"/>
    <property type="molecule type" value="Genomic_DNA"/>
</dbReference>
<dbReference type="Proteomes" id="UP000438429">
    <property type="component" value="Unassembled WGS sequence"/>
</dbReference>
<accession>A0A6A4SB99</accession>
<comment type="caution">
    <text evidence="1">The sequence shown here is derived from an EMBL/GenBank/DDBJ whole genome shotgun (WGS) entry which is preliminary data.</text>
</comment>
<reference evidence="1 2" key="1">
    <citation type="submission" date="2019-06" db="EMBL/GenBank/DDBJ databases">
        <title>Draft genomes of female and male turbot (Scophthalmus maximus).</title>
        <authorList>
            <person name="Xu H."/>
            <person name="Xu X.-W."/>
            <person name="Shao C."/>
            <person name="Chen S."/>
        </authorList>
    </citation>
    <scope>NUCLEOTIDE SEQUENCE [LARGE SCALE GENOMIC DNA]</scope>
    <source>
        <strain evidence="1">Ysfricsl-2016a</strain>
        <tissue evidence="1">Blood</tissue>
    </source>
</reference>
<dbReference type="AlphaFoldDB" id="A0A6A4SB99"/>
<evidence type="ECO:0000313" key="1">
    <source>
        <dbReference type="EMBL" id="KAF0028980.1"/>
    </source>
</evidence>